<name>A0ABW1R054_9ACTN</name>
<dbReference type="PANTHER" id="PTHR42916">
    <property type="entry name" value="2-SUCCINYL-5-ENOLPYRUVYL-6-HYDROXY-3-CYCLOHEXENE-1-CARBOXYLATE SYNTHASE"/>
    <property type="match status" value="1"/>
</dbReference>
<protein>
    <recommendedName>
        <fullName evidence="6">2-succinyl-5-enolpyruvyl-6-hydroxy-3-cyclohexene-1-carboxylate synthase</fullName>
        <shortName evidence="6">SEPHCHC synthase</shortName>
        <ecNumber evidence="6">2.2.1.9</ecNumber>
    </recommendedName>
    <alternativeName>
        <fullName evidence="6">Menaquinone biosynthesis protein MenD</fullName>
    </alternativeName>
</protein>
<dbReference type="EMBL" id="JBHSQI010000005">
    <property type="protein sequence ID" value="MFC6154023.1"/>
    <property type="molecule type" value="Genomic_DNA"/>
</dbReference>
<keyword evidence="5 6" id="KW-0464">Manganese</keyword>
<dbReference type="SUPFAM" id="SSF52518">
    <property type="entry name" value="Thiamin diphosphate-binding fold (THDP-binding)"/>
    <property type="match status" value="2"/>
</dbReference>
<dbReference type="Proteomes" id="UP001596098">
    <property type="component" value="Unassembled WGS sequence"/>
</dbReference>
<keyword evidence="6" id="KW-0474">Menaquinone biosynthesis</keyword>
<accession>A0ABW1R054</accession>
<dbReference type="CDD" id="cd02009">
    <property type="entry name" value="TPP_SHCHC_synthase"/>
    <property type="match status" value="1"/>
</dbReference>
<evidence type="ECO:0000259" key="7">
    <source>
        <dbReference type="Pfam" id="PF02776"/>
    </source>
</evidence>
<keyword evidence="2 6" id="KW-0479">Metal-binding</keyword>
<dbReference type="EC" id="2.2.1.9" evidence="6"/>
<feature type="domain" description="Thiamine pyrophosphate enzyme N-terminal TPP-binding" evidence="7">
    <location>
        <begin position="6"/>
        <end position="124"/>
    </location>
</feature>
<evidence type="ECO:0000256" key="1">
    <source>
        <dbReference type="ARBA" id="ARBA00022679"/>
    </source>
</evidence>
<dbReference type="InterPro" id="IPR004433">
    <property type="entry name" value="MenaQ_synth_MenD"/>
</dbReference>
<dbReference type="NCBIfam" id="TIGR00173">
    <property type="entry name" value="menD"/>
    <property type="match status" value="1"/>
</dbReference>
<dbReference type="RefSeq" id="WP_128221769.1">
    <property type="nucleotide sequence ID" value="NZ_CP034929.1"/>
</dbReference>
<dbReference type="PANTHER" id="PTHR42916:SF1">
    <property type="entry name" value="PROTEIN PHYLLO, CHLOROPLASTIC"/>
    <property type="match status" value="1"/>
</dbReference>
<dbReference type="Pfam" id="PF02776">
    <property type="entry name" value="TPP_enzyme_N"/>
    <property type="match status" value="1"/>
</dbReference>
<dbReference type="GO" id="GO:0070204">
    <property type="term" value="F:2-succinyl-5-enolpyruvyl-6-hydroxy-3-cyclohexene-1-carboxylic-acid synthase activity"/>
    <property type="evidence" value="ECO:0007669"/>
    <property type="project" value="UniProtKB-EC"/>
</dbReference>
<reference evidence="9" key="1">
    <citation type="journal article" date="2019" name="Int. J. Syst. Evol. Microbiol.">
        <title>The Global Catalogue of Microorganisms (GCM) 10K type strain sequencing project: providing services to taxonomists for standard genome sequencing and annotation.</title>
        <authorList>
            <consortium name="The Broad Institute Genomics Platform"/>
            <consortium name="The Broad Institute Genome Sequencing Center for Infectious Disease"/>
            <person name="Wu L."/>
            <person name="Ma J."/>
        </authorList>
    </citation>
    <scope>NUCLEOTIDE SEQUENCE [LARGE SCALE GENOMIC DNA]</scope>
    <source>
        <strain evidence="9">DFY28</strain>
    </source>
</reference>
<keyword evidence="9" id="KW-1185">Reference proteome</keyword>
<evidence type="ECO:0000256" key="3">
    <source>
        <dbReference type="ARBA" id="ARBA00022842"/>
    </source>
</evidence>
<comment type="similarity">
    <text evidence="6">Belongs to the TPP enzyme family. MenD subfamily.</text>
</comment>
<comment type="caution">
    <text evidence="8">The sequence shown here is derived from an EMBL/GenBank/DDBJ whole genome shotgun (WGS) entry which is preliminary data.</text>
</comment>
<keyword evidence="4 6" id="KW-0786">Thiamine pyrophosphate</keyword>
<comment type="cofactor">
    <cofactor evidence="6">
        <name>Mg(2+)</name>
        <dbReference type="ChEBI" id="CHEBI:18420"/>
    </cofactor>
    <cofactor evidence="6">
        <name>Mn(2+)</name>
        <dbReference type="ChEBI" id="CHEBI:29035"/>
    </cofactor>
</comment>
<sequence length="539" mass="57034">MSDSTELARAVVSTLIDNGVREAVLSPGSRNAPLSFALLAASRSGAIRLHVRIDERSAGFLALGLSRASGRPVAVACTSGTAVANLAPAVLEASHVDAQVIVLAADRPESLRGTSASQTTDQIGLLRARTVDVSDAYQVRGELVPLLNSGGPVHLNLQFAEPLTPGDDWSPRPAPAAANGFGIAAPRRSARAAVLDHGPRTVVVAGDDAGGRARMIAERGGWPLLAEPSSGARDGAHALRTYRLLLSTELGEQVERVILLGHPTLSRPVSRLLARREVQVVDLDPRWAPRPFRVDVSVHDVEIPTADEATATRDAEWLETWRREDWALGMRIDTLLAEDDAVTPYEAAAAVAKSLRSTDLLFVGPSNPIRDLDLMAPVRGRAAQVMSNRGLAGIDGVVSSAIGAALATQAVGGTRAVALMGDVTFLHDSNGLVIGPDEPRPDLTIVVVNDDGGSIFAVLEQGAPEYANDFERIFGTPHGVDVASLCAATRTPHWKVTSALELQHALAHPAGGIEVIEVQVGRADRREMDERIKALAHQR</sequence>
<evidence type="ECO:0000256" key="2">
    <source>
        <dbReference type="ARBA" id="ARBA00022723"/>
    </source>
</evidence>
<dbReference type="Gene3D" id="3.40.50.1220">
    <property type="entry name" value="TPP-binding domain"/>
    <property type="match status" value="1"/>
</dbReference>
<comment type="subunit">
    <text evidence="6">Homodimer.</text>
</comment>
<dbReference type="PIRSF" id="PIRSF004983">
    <property type="entry name" value="MenD"/>
    <property type="match status" value="1"/>
</dbReference>
<evidence type="ECO:0000256" key="4">
    <source>
        <dbReference type="ARBA" id="ARBA00023052"/>
    </source>
</evidence>
<evidence type="ECO:0000313" key="8">
    <source>
        <dbReference type="EMBL" id="MFC6154023.1"/>
    </source>
</evidence>
<evidence type="ECO:0000313" key="9">
    <source>
        <dbReference type="Proteomes" id="UP001596098"/>
    </source>
</evidence>
<proteinExistence type="inferred from homology"/>
<comment type="cofactor">
    <cofactor evidence="6">
        <name>thiamine diphosphate</name>
        <dbReference type="ChEBI" id="CHEBI:58937"/>
    </cofactor>
    <text evidence="6">Binds 1 thiamine pyrophosphate per subunit.</text>
</comment>
<dbReference type="HAMAP" id="MF_01659">
    <property type="entry name" value="MenD"/>
    <property type="match status" value="1"/>
</dbReference>
<organism evidence="8 9">
    <name type="scientific">Nocardioides yefusunii</name>
    <dbReference type="NCBI Taxonomy" id="2500546"/>
    <lineage>
        <taxon>Bacteria</taxon>
        <taxon>Bacillati</taxon>
        <taxon>Actinomycetota</taxon>
        <taxon>Actinomycetes</taxon>
        <taxon>Propionibacteriales</taxon>
        <taxon>Nocardioidaceae</taxon>
        <taxon>Nocardioides</taxon>
    </lineage>
</organism>
<keyword evidence="3 6" id="KW-0460">Magnesium</keyword>
<comment type="pathway">
    <text evidence="6">Quinol/quinone metabolism; 1,4-dihydroxy-2-naphthoate biosynthesis; 1,4-dihydroxy-2-naphthoate from chorismate: step 2/7.</text>
</comment>
<dbReference type="Gene3D" id="3.40.50.970">
    <property type="match status" value="2"/>
</dbReference>
<comment type="pathway">
    <text evidence="6">Quinol/quinone metabolism; menaquinone biosynthesis.</text>
</comment>
<keyword evidence="1 6" id="KW-0808">Transferase</keyword>
<dbReference type="InterPro" id="IPR012001">
    <property type="entry name" value="Thiamin_PyroP_enz_TPP-bd_dom"/>
</dbReference>
<gene>
    <name evidence="6 8" type="primary">menD</name>
    <name evidence="8" type="ORF">ACFPWU_10170</name>
</gene>
<comment type="catalytic activity">
    <reaction evidence="6">
        <text>isochorismate + 2-oxoglutarate + H(+) = 5-enolpyruvoyl-6-hydroxy-2-succinyl-cyclohex-3-ene-1-carboxylate + CO2</text>
        <dbReference type="Rhea" id="RHEA:25593"/>
        <dbReference type="ChEBI" id="CHEBI:15378"/>
        <dbReference type="ChEBI" id="CHEBI:16526"/>
        <dbReference type="ChEBI" id="CHEBI:16810"/>
        <dbReference type="ChEBI" id="CHEBI:29780"/>
        <dbReference type="ChEBI" id="CHEBI:58818"/>
        <dbReference type="EC" id="2.2.1.9"/>
    </reaction>
</comment>
<evidence type="ECO:0000256" key="5">
    <source>
        <dbReference type="ARBA" id="ARBA00023211"/>
    </source>
</evidence>
<evidence type="ECO:0000256" key="6">
    <source>
        <dbReference type="HAMAP-Rule" id="MF_01659"/>
    </source>
</evidence>
<comment type="function">
    <text evidence="6">Catalyzes the thiamine diphosphate-dependent decarboxylation of 2-oxoglutarate and the subsequent addition of the resulting succinic semialdehyde-thiamine pyrophosphate anion to isochorismate to yield 2-succinyl-5-enolpyruvyl-6-hydroxy-3-cyclohexene-1-carboxylate (SEPHCHC).</text>
</comment>
<dbReference type="InterPro" id="IPR029061">
    <property type="entry name" value="THDP-binding"/>
</dbReference>